<reference evidence="1" key="2">
    <citation type="submission" date="2023-05" db="EMBL/GenBank/DDBJ databases">
        <authorList>
            <person name="Fouks B."/>
        </authorList>
    </citation>
    <scope>NUCLEOTIDE SEQUENCE</scope>
    <source>
        <strain evidence="1">Stay&amp;Tobe</strain>
        <tissue evidence="1">Testes</tissue>
    </source>
</reference>
<gene>
    <name evidence="1" type="ORF">L9F63_005437</name>
</gene>
<reference evidence="1" key="1">
    <citation type="journal article" date="2023" name="IScience">
        <title>Live-bearing cockroach genome reveals convergent evolutionary mechanisms linked to viviparity in insects and beyond.</title>
        <authorList>
            <person name="Fouks B."/>
            <person name="Harrison M.C."/>
            <person name="Mikhailova A.A."/>
            <person name="Marchal E."/>
            <person name="English S."/>
            <person name="Carruthers M."/>
            <person name="Jennings E.C."/>
            <person name="Chiamaka E.L."/>
            <person name="Frigard R.A."/>
            <person name="Pippel M."/>
            <person name="Attardo G.M."/>
            <person name="Benoit J.B."/>
            <person name="Bornberg-Bauer E."/>
            <person name="Tobe S.S."/>
        </authorList>
    </citation>
    <scope>NUCLEOTIDE SEQUENCE</scope>
    <source>
        <strain evidence="1">Stay&amp;Tobe</strain>
    </source>
</reference>
<evidence type="ECO:0000313" key="2">
    <source>
        <dbReference type="Proteomes" id="UP001233999"/>
    </source>
</evidence>
<sequence length="54" mass="6057">GVHAILSSLCIKYPIFFYWYCSTHHVSDDLVISTVQISLQKLTFEAESNSGPPI</sequence>
<proteinExistence type="predicted"/>
<feature type="non-terminal residue" evidence="1">
    <location>
        <position position="1"/>
    </location>
</feature>
<keyword evidence="2" id="KW-1185">Reference proteome</keyword>
<organism evidence="1 2">
    <name type="scientific">Diploptera punctata</name>
    <name type="common">Pacific beetle cockroach</name>
    <dbReference type="NCBI Taxonomy" id="6984"/>
    <lineage>
        <taxon>Eukaryota</taxon>
        <taxon>Metazoa</taxon>
        <taxon>Ecdysozoa</taxon>
        <taxon>Arthropoda</taxon>
        <taxon>Hexapoda</taxon>
        <taxon>Insecta</taxon>
        <taxon>Pterygota</taxon>
        <taxon>Neoptera</taxon>
        <taxon>Polyneoptera</taxon>
        <taxon>Dictyoptera</taxon>
        <taxon>Blattodea</taxon>
        <taxon>Blaberoidea</taxon>
        <taxon>Blaberidae</taxon>
        <taxon>Diplopterinae</taxon>
        <taxon>Diploptera</taxon>
    </lineage>
</organism>
<feature type="non-terminal residue" evidence="1">
    <location>
        <position position="54"/>
    </location>
</feature>
<dbReference type="Proteomes" id="UP001233999">
    <property type="component" value="Unassembled WGS sequence"/>
</dbReference>
<protein>
    <submittedName>
        <fullName evidence="1">Uncharacterized protein</fullName>
    </submittedName>
</protein>
<evidence type="ECO:0000313" key="1">
    <source>
        <dbReference type="EMBL" id="KAJ9578345.1"/>
    </source>
</evidence>
<name>A0AAD7ZCV0_DIPPU</name>
<accession>A0AAD7ZCV0</accession>
<dbReference type="AlphaFoldDB" id="A0AAD7ZCV0"/>
<comment type="caution">
    <text evidence="1">The sequence shown here is derived from an EMBL/GenBank/DDBJ whole genome shotgun (WGS) entry which is preliminary data.</text>
</comment>
<dbReference type="EMBL" id="JASPKZ010008887">
    <property type="protein sequence ID" value="KAJ9578345.1"/>
    <property type="molecule type" value="Genomic_DNA"/>
</dbReference>